<keyword evidence="1" id="KW-0812">Transmembrane</keyword>
<evidence type="ECO:0000313" key="3">
    <source>
        <dbReference type="Proteomes" id="UP000050517"/>
    </source>
</evidence>
<sequence length="91" mass="10275">MTQHERSEYPIEVAKATAQKPQRTPIWIPIVNLCLGVAMMIATLTWSQYLDKPIEEHGYVQVMFFYVVLMIIGGGLMVSGFTTLWGRATAK</sequence>
<feature type="transmembrane region" description="Helical" evidence="1">
    <location>
        <begin position="58"/>
        <end position="85"/>
    </location>
</feature>
<proteinExistence type="predicted"/>
<evidence type="ECO:0000256" key="1">
    <source>
        <dbReference type="SAM" id="Phobius"/>
    </source>
</evidence>
<evidence type="ECO:0000313" key="2">
    <source>
        <dbReference type="EMBL" id="KQB85475.1"/>
    </source>
</evidence>
<dbReference type="RefSeq" id="WP_055121799.1">
    <property type="nucleotide sequence ID" value="NZ_LKST01000001.1"/>
</dbReference>
<dbReference type="STRING" id="1544416.Cocul_00621"/>
<dbReference type="Proteomes" id="UP000050517">
    <property type="component" value="Unassembled WGS sequence"/>
</dbReference>
<name>A0A0Q0YG11_9CORY</name>
<gene>
    <name evidence="2" type="ORF">Cocul_00621</name>
</gene>
<dbReference type="PATRIC" id="fig|1544416.3.peg.620"/>
<comment type="caution">
    <text evidence="2">The sequence shown here is derived from an EMBL/GenBank/DDBJ whole genome shotgun (WGS) entry which is preliminary data.</text>
</comment>
<keyword evidence="1" id="KW-0472">Membrane</keyword>
<protein>
    <submittedName>
        <fullName evidence="2">Uncharacterized protein</fullName>
    </submittedName>
</protein>
<dbReference type="AlphaFoldDB" id="A0A0Q0YG11"/>
<reference evidence="2 3" key="1">
    <citation type="submission" date="2015-10" db="EMBL/GenBank/DDBJ databases">
        <title>Corynebacteirum lowii and Corynebacterium oculi species nova, derived from human clinical disease and and emended description of Corynebacterium mastiditis.</title>
        <authorList>
            <person name="Bernard K."/>
            <person name="Pacheco A.L."/>
            <person name="Mcdougall C."/>
            <person name="Burtx T."/>
            <person name="Weibe D."/>
            <person name="Tyler S."/>
            <person name="Olson A.B."/>
            <person name="Cnockaert M."/>
            <person name="Eguchi H."/>
            <person name="Kuwahara T."/>
            <person name="Nakayama-Imaohji H."/>
            <person name="Boudewijins M."/>
            <person name="Van Hoecke F."/>
            <person name="Bernier A.-M."/>
            <person name="Vandamme P."/>
        </authorList>
    </citation>
    <scope>NUCLEOTIDE SEQUENCE [LARGE SCALE GENOMIC DNA]</scope>
    <source>
        <strain evidence="2 3">NML 130210</strain>
    </source>
</reference>
<organism evidence="2 3">
    <name type="scientific">Corynebacterium oculi</name>
    <dbReference type="NCBI Taxonomy" id="1544416"/>
    <lineage>
        <taxon>Bacteria</taxon>
        <taxon>Bacillati</taxon>
        <taxon>Actinomycetota</taxon>
        <taxon>Actinomycetes</taxon>
        <taxon>Mycobacteriales</taxon>
        <taxon>Corynebacteriaceae</taxon>
        <taxon>Corynebacterium</taxon>
    </lineage>
</organism>
<accession>A0A0Q0YG11</accession>
<keyword evidence="1" id="KW-1133">Transmembrane helix</keyword>
<dbReference type="OrthoDB" id="4427592at2"/>
<keyword evidence="3" id="KW-1185">Reference proteome</keyword>
<feature type="transmembrane region" description="Helical" evidence="1">
    <location>
        <begin position="26"/>
        <end position="46"/>
    </location>
</feature>
<dbReference type="EMBL" id="LKST01000001">
    <property type="protein sequence ID" value="KQB85475.1"/>
    <property type="molecule type" value="Genomic_DNA"/>
</dbReference>